<dbReference type="GO" id="GO:0016874">
    <property type="term" value="F:ligase activity"/>
    <property type="evidence" value="ECO:0007669"/>
    <property type="project" value="UniProtKB-KW"/>
</dbReference>
<gene>
    <name evidence="14 18" type="primary">murC</name>
    <name evidence="18" type="ORF">GCM10025790_19450</name>
</gene>
<dbReference type="NCBIfam" id="TIGR01082">
    <property type="entry name" value="murC"/>
    <property type="match status" value="1"/>
</dbReference>
<comment type="catalytic activity">
    <reaction evidence="13 14">
        <text>UDP-N-acetyl-alpha-D-muramate + L-alanine + ATP = UDP-N-acetyl-alpha-D-muramoyl-L-alanine + ADP + phosphate + H(+)</text>
        <dbReference type="Rhea" id="RHEA:23372"/>
        <dbReference type="ChEBI" id="CHEBI:15378"/>
        <dbReference type="ChEBI" id="CHEBI:30616"/>
        <dbReference type="ChEBI" id="CHEBI:43474"/>
        <dbReference type="ChEBI" id="CHEBI:57972"/>
        <dbReference type="ChEBI" id="CHEBI:70757"/>
        <dbReference type="ChEBI" id="CHEBI:83898"/>
        <dbReference type="ChEBI" id="CHEBI:456216"/>
        <dbReference type="EC" id="6.3.2.8"/>
    </reaction>
</comment>
<accession>A0ABP9FZW7</accession>
<proteinExistence type="inferred from homology"/>
<comment type="caution">
    <text evidence="18">The sequence shown here is derived from an EMBL/GenBank/DDBJ whole genome shotgun (WGS) entry which is preliminary data.</text>
</comment>
<dbReference type="EMBL" id="BAABLW010000007">
    <property type="protein sequence ID" value="GAA4922574.1"/>
    <property type="molecule type" value="Genomic_DNA"/>
</dbReference>
<name>A0ABP9FZW7_9MICC</name>
<dbReference type="HAMAP" id="MF_00046">
    <property type="entry name" value="MurC"/>
    <property type="match status" value="1"/>
</dbReference>
<evidence type="ECO:0000259" key="17">
    <source>
        <dbReference type="Pfam" id="PF08245"/>
    </source>
</evidence>
<evidence type="ECO:0000313" key="19">
    <source>
        <dbReference type="Proteomes" id="UP001500368"/>
    </source>
</evidence>
<evidence type="ECO:0000256" key="1">
    <source>
        <dbReference type="ARBA" id="ARBA00004496"/>
    </source>
</evidence>
<comment type="similarity">
    <text evidence="14">Belongs to the MurCDEF family.</text>
</comment>
<dbReference type="Proteomes" id="UP001500368">
    <property type="component" value="Unassembled WGS sequence"/>
</dbReference>
<keyword evidence="11 14" id="KW-0131">Cell cycle</keyword>
<evidence type="ECO:0000256" key="14">
    <source>
        <dbReference type="HAMAP-Rule" id="MF_00046"/>
    </source>
</evidence>
<dbReference type="Gene3D" id="3.90.190.20">
    <property type="entry name" value="Mur ligase, C-terminal domain"/>
    <property type="match status" value="1"/>
</dbReference>
<dbReference type="InterPro" id="IPR050061">
    <property type="entry name" value="MurCDEF_pg_biosynth"/>
</dbReference>
<organism evidence="18 19">
    <name type="scientific">Nesterenkonia rhizosphaerae</name>
    <dbReference type="NCBI Taxonomy" id="1348272"/>
    <lineage>
        <taxon>Bacteria</taxon>
        <taxon>Bacillati</taxon>
        <taxon>Actinomycetota</taxon>
        <taxon>Actinomycetes</taxon>
        <taxon>Micrococcales</taxon>
        <taxon>Micrococcaceae</taxon>
        <taxon>Nesterenkonia</taxon>
    </lineage>
</organism>
<dbReference type="Pfam" id="PF08245">
    <property type="entry name" value="Mur_ligase_M"/>
    <property type="match status" value="1"/>
</dbReference>
<evidence type="ECO:0000259" key="16">
    <source>
        <dbReference type="Pfam" id="PF02875"/>
    </source>
</evidence>
<dbReference type="InterPro" id="IPR004101">
    <property type="entry name" value="Mur_ligase_C"/>
</dbReference>
<dbReference type="InterPro" id="IPR036615">
    <property type="entry name" value="Mur_ligase_C_dom_sf"/>
</dbReference>
<protein>
    <recommendedName>
        <fullName evidence="3 14">UDP-N-acetylmuramate--L-alanine ligase</fullName>
        <ecNumber evidence="3 14">6.3.2.8</ecNumber>
    </recommendedName>
    <alternativeName>
        <fullName evidence="14">UDP-N-acetylmuramoyl-L-alanine synthetase</fullName>
    </alternativeName>
</protein>
<dbReference type="Gene3D" id="3.40.50.720">
    <property type="entry name" value="NAD(P)-binding Rossmann-like Domain"/>
    <property type="match status" value="1"/>
</dbReference>
<reference evidence="19" key="1">
    <citation type="journal article" date="2019" name="Int. J. Syst. Evol. Microbiol.">
        <title>The Global Catalogue of Microorganisms (GCM) 10K type strain sequencing project: providing services to taxonomists for standard genome sequencing and annotation.</title>
        <authorList>
            <consortium name="The Broad Institute Genomics Platform"/>
            <consortium name="The Broad Institute Genome Sequencing Center for Infectious Disease"/>
            <person name="Wu L."/>
            <person name="Ma J."/>
        </authorList>
    </citation>
    <scope>NUCLEOTIDE SEQUENCE [LARGE SCALE GENOMIC DNA]</scope>
    <source>
        <strain evidence="19">JCM 19129</strain>
    </source>
</reference>
<feature type="domain" description="Mur ligase N-terminal catalytic" evidence="15">
    <location>
        <begin position="24"/>
        <end position="129"/>
    </location>
</feature>
<dbReference type="InterPro" id="IPR000713">
    <property type="entry name" value="Mur_ligase_N"/>
</dbReference>
<feature type="domain" description="Mur ligase central" evidence="17">
    <location>
        <begin position="134"/>
        <end position="318"/>
    </location>
</feature>
<feature type="binding site" evidence="14">
    <location>
        <begin position="136"/>
        <end position="142"/>
    </location>
    <ligand>
        <name>ATP</name>
        <dbReference type="ChEBI" id="CHEBI:30616"/>
    </ligand>
</feature>
<comment type="subcellular location">
    <subcellularLocation>
        <location evidence="1 14">Cytoplasm</location>
    </subcellularLocation>
</comment>
<sequence>MSTTSATQAPGPQIPPSLAALGRVHFLGLAGVGVSAIARLMLAAGVPISGTDAKDLPVLQEFRDAGVPVRVGYSAQNLASIEAETGEPVTTVIASSIAKEGNPEYDAARAAGADILHRSQGLAACMADQQAIAVAGTHGKTTTSSMTAVMLDRAGVQPSFAIGANVAGFGTNAQAGAGQWFVAEADESDGSLLNYRPRIAVITNVEPDHLDHYGTAEAVEQVFVDFTERIEAGGTLVICADDDGAAALLEKVREPLASRDVQILSYGTGDSADIRLSELVPAGTGLHAVLRHADRRADLQLKVPGVHNALNAAAAVGAGLASGLRLEQAAAAVAEFSGSSRRFELRGEVSGIRVYDDYAHHPTEVAAVLAAARAAAAYQPDSSFEPGQVHAIFQPHLFSRTQSFAAEFGAALEAADTALVLDIYPAREEPIEGVTAELLGHPVHSPDSAVSAVAAVARPGDIILTIGAGDVTHLGTGIVQALRERTGG</sequence>
<keyword evidence="12 14" id="KW-0961">Cell wall biogenesis/degradation</keyword>
<dbReference type="Gene3D" id="3.40.1190.10">
    <property type="entry name" value="Mur-like, catalytic domain"/>
    <property type="match status" value="1"/>
</dbReference>
<feature type="domain" description="Mur ligase C-terminal" evidence="16">
    <location>
        <begin position="341"/>
        <end position="469"/>
    </location>
</feature>
<dbReference type="InterPro" id="IPR036565">
    <property type="entry name" value="Mur-like_cat_sf"/>
</dbReference>
<dbReference type="RefSeq" id="WP_345477819.1">
    <property type="nucleotide sequence ID" value="NZ_BAABLW010000007.1"/>
</dbReference>
<evidence type="ECO:0000259" key="15">
    <source>
        <dbReference type="Pfam" id="PF01225"/>
    </source>
</evidence>
<dbReference type="SUPFAM" id="SSF53623">
    <property type="entry name" value="MurD-like peptide ligases, catalytic domain"/>
    <property type="match status" value="1"/>
</dbReference>
<keyword evidence="10 14" id="KW-0573">Peptidoglycan synthesis</keyword>
<evidence type="ECO:0000256" key="4">
    <source>
        <dbReference type="ARBA" id="ARBA00022490"/>
    </source>
</evidence>
<dbReference type="PANTHER" id="PTHR43445">
    <property type="entry name" value="UDP-N-ACETYLMURAMATE--L-ALANINE LIGASE-RELATED"/>
    <property type="match status" value="1"/>
</dbReference>
<evidence type="ECO:0000256" key="7">
    <source>
        <dbReference type="ARBA" id="ARBA00022741"/>
    </source>
</evidence>
<keyword evidence="7 14" id="KW-0547">Nucleotide-binding</keyword>
<keyword evidence="8 14" id="KW-0067">ATP-binding</keyword>
<dbReference type="InterPro" id="IPR013221">
    <property type="entry name" value="Mur_ligase_cen"/>
</dbReference>
<keyword evidence="5 14" id="KW-0436">Ligase</keyword>
<dbReference type="SUPFAM" id="SSF53244">
    <property type="entry name" value="MurD-like peptide ligases, peptide-binding domain"/>
    <property type="match status" value="1"/>
</dbReference>
<evidence type="ECO:0000256" key="8">
    <source>
        <dbReference type="ARBA" id="ARBA00022840"/>
    </source>
</evidence>
<evidence type="ECO:0000256" key="12">
    <source>
        <dbReference type="ARBA" id="ARBA00023316"/>
    </source>
</evidence>
<evidence type="ECO:0000256" key="5">
    <source>
        <dbReference type="ARBA" id="ARBA00022598"/>
    </source>
</evidence>
<dbReference type="PANTHER" id="PTHR43445:SF3">
    <property type="entry name" value="UDP-N-ACETYLMURAMATE--L-ALANINE LIGASE"/>
    <property type="match status" value="1"/>
</dbReference>
<evidence type="ECO:0000256" key="6">
    <source>
        <dbReference type="ARBA" id="ARBA00022618"/>
    </source>
</evidence>
<evidence type="ECO:0000313" key="18">
    <source>
        <dbReference type="EMBL" id="GAA4922574.1"/>
    </source>
</evidence>
<dbReference type="Pfam" id="PF01225">
    <property type="entry name" value="Mur_ligase"/>
    <property type="match status" value="1"/>
</dbReference>
<evidence type="ECO:0000256" key="13">
    <source>
        <dbReference type="ARBA" id="ARBA00047833"/>
    </source>
</evidence>
<evidence type="ECO:0000256" key="2">
    <source>
        <dbReference type="ARBA" id="ARBA00004752"/>
    </source>
</evidence>
<comment type="function">
    <text evidence="14">Cell wall formation.</text>
</comment>
<keyword evidence="19" id="KW-1185">Reference proteome</keyword>
<comment type="pathway">
    <text evidence="2 14">Cell wall biogenesis; peptidoglycan biosynthesis.</text>
</comment>
<dbReference type="SUPFAM" id="SSF51984">
    <property type="entry name" value="MurCD N-terminal domain"/>
    <property type="match status" value="1"/>
</dbReference>
<keyword evidence="6 14" id="KW-0132">Cell division</keyword>
<evidence type="ECO:0000256" key="9">
    <source>
        <dbReference type="ARBA" id="ARBA00022960"/>
    </source>
</evidence>
<evidence type="ECO:0000256" key="11">
    <source>
        <dbReference type="ARBA" id="ARBA00023306"/>
    </source>
</evidence>
<dbReference type="Pfam" id="PF02875">
    <property type="entry name" value="Mur_ligase_C"/>
    <property type="match status" value="1"/>
</dbReference>
<evidence type="ECO:0000256" key="10">
    <source>
        <dbReference type="ARBA" id="ARBA00022984"/>
    </source>
</evidence>
<evidence type="ECO:0000256" key="3">
    <source>
        <dbReference type="ARBA" id="ARBA00012211"/>
    </source>
</evidence>
<dbReference type="InterPro" id="IPR005758">
    <property type="entry name" value="UDP-N-AcMur_Ala_ligase_MurC"/>
</dbReference>
<keyword evidence="9 14" id="KW-0133">Cell shape</keyword>
<keyword evidence="4 14" id="KW-0963">Cytoplasm</keyword>
<dbReference type="EC" id="6.3.2.8" evidence="3 14"/>